<name>A0A0B7KJE1_BIOOC</name>
<evidence type="ECO:0000259" key="1">
    <source>
        <dbReference type="Pfam" id="PF06985"/>
    </source>
</evidence>
<dbReference type="PANTHER" id="PTHR33112">
    <property type="entry name" value="DOMAIN PROTEIN, PUTATIVE-RELATED"/>
    <property type="match status" value="1"/>
</dbReference>
<dbReference type="AlphaFoldDB" id="A0A0B7KJE1"/>
<proteinExistence type="predicted"/>
<sequence>MPLCNICRELCRDFDNGSGDWESVEEGFLIVDPVPMHQSWESFSKSLNDHCPICWGLWRSIRSSPRALPNEEPDMEFKSWLHEGGFSSETLFFTLHINLTGKGNRRESNEFRVRYTTSEALSGARHRHGIDVDQTPGSVARFIQHWTNHCTTTHPGCIKRDVFSTAGVDKALPTRLLDLGDADSKKFRIVQSQKCCQKNDQYVTLTHRWSHDTPKLLQTSCEQYYTFQSDNMLPQDYQDIISICRAMSVQFLWIDSLCILQDSPEDLLREIKTMLNVYQNALLTLSICWDCSDSRLFPSRMGDTLSIIPPNDEYKNIAYSTTGCAFVNHVDEFKINVTHSLVNSRGWVLQERTLSRRIVYLGNEQLYWECDGAIASETVSNILQDKDVRRMPLFHDSDDFRNALWPKLVEKYSQCGLTSESDRLAAISGISRMMSAANPRDRYIAGIWSEYWLFDLLWTPPVKNFWPRNGALLRTCAVRTIEPIQEAPSWSWMAFPGPVEPPRSLERPKCIAGTTVSSDKSLFLPRALAMLSQFNVNPPPGADNFDSMAHTTLRLNCFLIAADFAGIAEICQNESAPAFYHPISCNAFYFPQQPKNAIYHLEFLKSSSRGLPGLEKLTPITLCFNKPWNSDLPTSMIPIFHLPKHPDKRWSRDRVGGLIVQRTSARGQDLGFTRIGTFVEETTKEAVLLVALRTTICKGIIELNNESAKLGRTGEEKNFEARLCEYINAPRTGRSTEDTSQGLDEGLSHLFYPRAEWANILLG</sequence>
<feature type="domain" description="Heterokaryon incompatibility" evidence="1">
    <location>
        <begin position="202"/>
        <end position="351"/>
    </location>
</feature>
<accession>A0A0B7KJE1</accession>
<dbReference type="PANTHER" id="PTHR33112:SF16">
    <property type="entry name" value="HETEROKARYON INCOMPATIBILITY DOMAIN-CONTAINING PROTEIN"/>
    <property type="match status" value="1"/>
</dbReference>
<reference evidence="2" key="1">
    <citation type="submission" date="2015-01" db="EMBL/GenBank/DDBJ databases">
        <authorList>
            <person name="Durling Mikael"/>
        </authorList>
    </citation>
    <scope>NUCLEOTIDE SEQUENCE</scope>
</reference>
<dbReference type="Pfam" id="PF06985">
    <property type="entry name" value="HET"/>
    <property type="match status" value="1"/>
</dbReference>
<gene>
    <name evidence="2" type="ORF">BN869_000011038_1</name>
</gene>
<dbReference type="EMBL" id="CDPU01000047">
    <property type="protein sequence ID" value="CEO54980.1"/>
    <property type="molecule type" value="Genomic_DNA"/>
</dbReference>
<protein>
    <recommendedName>
        <fullName evidence="1">Heterokaryon incompatibility domain-containing protein</fullName>
    </recommendedName>
</protein>
<organism evidence="2">
    <name type="scientific">Bionectria ochroleuca</name>
    <name type="common">Gliocladium roseum</name>
    <dbReference type="NCBI Taxonomy" id="29856"/>
    <lineage>
        <taxon>Eukaryota</taxon>
        <taxon>Fungi</taxon>
        <taxon>Dikarya</taxon>
        <taxon>Ascomycota</taxon>
        <taxon>Pezizomycotina</taxon>
        <taxon>Sordariomycetes</taxon>
        <taxon>Hypocreomycetidae</taxon>
        <taxon>Hypocreales</taxon>
        <taxon>Bionectriaceae</taxon>
        <taxon>Clonostachys</taxon>
    </lineage>
</organism>
<dbReference type="InterPro" id="IPR010730">
    <property type="entry name" value="HET"/>
</dbReference>
<evidence type="ECO:0000313" key="2">
    <source>
        <dbReference type="EMBL" id="CEO54980.1"/>
    </source>
</evidence>